<sequence>MKSANWLSRKRKGLLISLHTVTTARNDAISPFPVRPVQANEMKGPLTCDYRWRLRNPAAREAASSSGKIFSSSPESRHRDCCCQGRLLFIASPPALASVGIATKATSVNFEEKLCCLGAYSQVSSQ</sequence>
<evidence type="ECO:0000313" key="3">
    <source>
        <dbReference type="Proteomes" id="UP000784294"/>
    </source>
</evidence>
<feature type="compositionally biased region" description="Low complexity" evidence="1">
    <location>
        <begin position="64"/>
        <end position="74"/>
    </location>
</feature>
<gene>
    <name evidence="2" type="ORF">PXEA_LOCUS29077</name>
</gene>
<dbReference type="EMBL" id="CAAALY010250298">
    <property type="protein sequence ID" value="VEL35637.1"/>
    <property type="molecule type" value="Genomic_DNA"/>
</dbReference>
<dbReference type="Proteomes" id="UP000784294">
    <property type="component" value="Unassembled WGS sequence"/>
</dbReference>
<protein>
    <submittedName>
        <fullName evidence="2">Uncharacterized protein</fullName>
    </submittedName>
</protein>
<proteinExistence type="predicted"/>
<name>A0A3S5BR34_9PLAT</name>
<comment type="caution">
    <text evidence="2">The sequence shown here is derived from an EMBL/GenBank/DDBJ whole genome shotgun (WGS) entry which is preliminary data.</text>
</comment>
<accession>A0A3S5BR34</accession>
<keyword evidence="3" id="KW-1185">Reference proteome</keyword>
<reference evidence="2" key="1">
    <citation type="submission" date="2018-11" db="EMBL/GenBank/DDBJ databases">
        <authorList>
            <consortium name="Pathogen Informatics"/>
        </authorList>
    </citation>
    <scope>NUCLEOTIDE SEQUENCE</scope>
</reference>
<evidence type="ECO:0000256" key="1">
    <source>
        <dbReference type="SAM" id="MobiDB-lite"/>
    </source>
</evidence>
<dbReference type="AlphaFoldDB" id="A0A3S5BR34"/>
<feature type="region of interest" description="Disordered" evidence="1">
    <location>
        <begin position="58"/>
        <end position="77"/>
    </location>
</feature>
<organism evidence="2 3">
    <name type="scientific">Protopolystoma xenopodis</name>
    <dbReference type="NCBI Taxonomy" id="117903"/>
    <lineage>
        <taxon>Eukaryota</taxon>
        <taxon>Metazoa</taxon>
        <taxon>Spiralia</taxon>
        <taxon>Lophotrochozoa</taxon>
        <taxon>Platyhelminthes</taxon>
        <taxon>Monogenea</taxon>
        <taxon>Polyopisthocotylea</taxon>
        <taxon>Polystomatidea</taxon>
        <taxon>Polystomatidae</taxon>
        <taxon>Protopolystoma</taxon>
    </lineage>
</organism>
<evidence type="ECO:0000313" key="2">
    <source>
        <dbReference type="EMBL" id="VEL35637.1"/>
    </source>
</evidence>